<reference evidence="2 4" key="1">
    <citation type="submission" date="2018-03" db="EMBL/GenBank/DDBJ databases">
        <title>Draft genome sequence of Rohu Carp (Labeo rohita).</title>
        <authorList>
            <person name="Das P."/>
            <person name="Kushwaha B."/>
            <person name="Joshi C.G."/>
            <person name="Kumar D."/>
            <person name="Nagpure N.S."/>
            <person name="Sahoo L."/>
            <person name="Das S.P."/>
            <person name="Bit A."/>
            <person name="Patnaik S."/>
            <person name="Meher P.K."/>
            <person name="Jayasankar P."/>
            <person name="Koringa P.G."/>
            <person name="Patel N.V."/>
            <person name="Hinsu A.T."/>
            <person name="Kumar R."/>
            <person name="Pandey M."/>
            <person name="Agarwal S."/>
            <person name="Srivastava S."/>
            <person name="Singh M."/>
            <person name="Iquebal M.A."/>
            <person name="Jaiswal S."/>
            <person name="Angadi U.B."/>
            <person name="Kumar N."/>
            <person name="Raza M."/>
            <person name="Shah T.M."/>
            <person name="Rai A."/>
            <person name="Jena J.K."/>
        </authorList>
    </citation>
    <scope>NUCLEOTIDE SEQUENCE [LARGE SCALE GENOMIC DNA]</scope>
    <source>
        <strain evidence="2">DASCIFA01</strain>
        <tissue evidence="2">Testis</tissue>
    </source>
</reference>
<evidence type="ECO:0000313" key="2">
    <source>
        <dbReference type="EMBL" id="RXN18825.1"/>
    </source>
</evidence>
<evidence type="ECO:0000313" key="4">
    <source>
        <dbReference type="Proteomes" id="UP000290572"/>
    </source>
</evidence>
<evidence type="ECO:0000256" key="1">
    <source>
        <dbReference type="SAM" id="MobiDB-lite"/>
    </source>
</evidence>
<gene>
    <name evidence="3" type="ORF">ROHU_003179</name>
    <name evidence="2" type="ORF">ROHU_007634</name>
</gene>
<name>A0A498MP14_LABRO</name>
<protein>
    <submittedName>
        <fullName evidence="2">Uncharacterized protein</fullName>
    </submittedName>
</protein>
<dbReference type="EMBL" id="QBIY01008974">
    <property type="protein sequence ID" value="RXN36183.1"/>
    <property type="molecule type" value="Genomic_DNA"/>
</dbReference>
<dbReference type="AlphaFoldDB" id="A0A498MP14"/>
<proteinExistence type="predicted"/>
<sequence>MFTPVLSQPKTSRLGSAKLASFLLSRAAVDTTQVVRVLPSANTIQRSCYSATPSITPATHSATQSSAHATLTSSSQPTNISATTQTLCLTCNRMALKNYLVAAGVIPESLANALMSPALERKEKVRLRGPLPARVITSDEDFDLLV</sequence>
<evidence type="ECO:0000313" key="3">
    <source>
        <dbReference type="EMBL" id="RXN36183.1"/>
    </source>
</evidence>
<comment type="caution">
    <text evidence="2">The sequence shown here is derived from an EMBL/GenBank/DDBJ whole genome shotgun (WGS) entry which is preliminary data.</text>
</comment>
<feature type="compositionally biased region" description="Low complexity" evidence="1">
    <location>
        <begin position="59"/>
        <end position="76"/>
    </location>
</feature>
<dbReference type="Proteomes" id="UP000290572">
    <property type="component" value="Unassembled WGS sequence"/>
</dbReference>
<accession>A0A498MP14</accession>
<keyword evidence="4" id="KW-1185">Reference proteome</keyword>
<organism evidence="2 4">
    <name type="scientific">Labeo rohita</name>
    <name type="common">Indian major carp</name>
    <name type="synonym">Cyprinus rohita</name>
    <dbReference type="NCBI Taxonomy" id="84645"/>
    <lineage>
        <taxon>Eukaryota</taxon>
        <taxon>Metazoa</taxon>
        <taxon>Chordata</taxon>
        <taxon>Craniata</taxon>
        <taxon>Vertebrata</taxon>
        <taxon>Euteleostomi</taxon>
        <taxon>Actinopterygii</taxon>
        <taxon>Neopterygii</taxon>
        <taxon>Teleostei</taxon>
        <taxon>Ostariophysi</taxon>
        <taxon>Cypriniformes</taxon>
        <taxon>Cyprinidae</taxon>
        <taxon>Labeoninae</taxon>
        <taxon>Labeonini</taxon>
        <taxon>Labeo</taxon>
    </lineage>
</organism>
<dbReference type="EMBL" id="QBIY01012699">
    <property type="protein sequence ID" value="RXN18825.1"/>
    <property type="molecule type" value="Genomic_DNA"/>
</dbReference>
<feature type="region of interest" description="Disordered" evidence="1">
    <location>
        <begin position="59"/>
        <end position="78"/>
    </location>
</feature>